<dbReference type="PANTHER" id="PTHR22916">
    <property type="entry name" value="GLYCOSYLTRANSFERASE"/>
    <property type="match status" value="1"/>
</dbReference>
<dbReference type="Pfam" id="PF00535">
    <property type="entry name" value="Glycos_transf_2"/>
    <property type="match status" value="1"/>
</dbReference>
<organism evidence="2 3">
    <name type="scientific">Candidatus Woesebacteria bacterium GW2011_GWA1_39_12</name>
    <dbReference type="NCBI Taxonomy" id="1618549"/>
    <lineage>
        <taxon>Bacteria</taxon>
        <taxon>Candidatus Woeseibacteriota</taxon>
    </lineage>
</organism>
<dbReference type="EMBL" id="LBWA01000022">
    <property type="protein sequence ID" value="KKQ96915.1"/>
    <property type="molecule type" value="Genomic_DNA"/>
</dbReference>
<name>A0A0G0M987_9BACT</name>
<dbReference type="SUPFAM" id="SSF53448">
    <property type="entry name" value="Nucleotide-diphospho-sugar transferases"/>
    <property type="match status" value="1"/>
</dbReference>
<dbReference type="InterPro" id="IPR029044">
    <property type="entry name" value="Nucleotide-diphossugar_trans"/>
</dbReference>
<dbReference type="Proteomes" id="UP000034325">
    <property type="component" value="Unassembled WGS sequence"/>
</dbReference>
<dbReference type="AlphaFoldDB" id="A0A0G0M987"/>
<sequence>MGSRWPKISIVIPVYNGSDYVKEAIESALTQTYPNFEVMVVNDGSSDRGKTERVAKKYGRKIRYFKKKNGGVATALNFGISKMRGEWFSWLSHDDVYPEDRLTNLIKIWQRDPRAKFVYGKLANIDEVGLPHPTLTEIYDFKADKNIPLIRQMLRDNAISGCTTLIHKGVFNVVGKFDEKNRTAQDYDMWLKVAAKFPMHRCNKVVIKRRVHAAMGTIQLKPQVRVDTKLAVTNALESLPIEEMFSDRLNKNITNMKIASCRLELGDLMAIKWRWFDLAMSQYCKGLETNPGNQKLQLRVRLGPWLYHLPKLVRYEVREKYWKIRKIVSGMSYGV</sequence>
<evidence type="ECO:0000313" key="3">
    <source>
        <dbReference type="Proteomes" id="UP000034325"/>
    </source>
</evidence>
<keyword evidence="2" id="KW-0808">Transferase</keyword>
<gene>
    <name evidence="2" type="ORF">UT23_C0022G0007</name>
</gene>
<dbReference type="PANTHER" id="PTHR22916:SF3">
    <property type="entry name" value="UDP-GLCNAC:BETAGAL BETA-1,3-N-ACETYLGLUCOSAMINYLTRANSFERASE-LIKE PROTEIN 1"/>
    <property type="match status" value="1"/>
</dbReference>
<protein>
    <submittedName>
        <fullName evidence="2">Glycosyl transferase family 2</fullName>
    </submittedName>
</protein>
<accession>A0A0G0M987</accession>
<dbReference type="Gene3D" id="3.90.550.10">
    <property type="entry name" value="Spore Coat Polysaccharide Biosynthesis Protein SpsA, Chain A"/>
    <property type="match status" value="1"/>
</dbReference>
<dbReference type="GO" id="GO:0016758">
    <property type="term" value="F:hexosyltransferase activity"/>
    <property type="evidence" value="ECO:0007669"/>
    <property type="project" value="UniProtKB-ARBA"/>
</dbReference>
<proteinExistence type="predicted"/>
<comment type="caution">
    <text evidence="2">The sequence shown here is derived from an EMBL/GenBank/DDBJ whole genome shotgun (WGS) entry which is preliminary data.</text>
</comment>
<feature type="domain" description="Glycosyltransferase 2-like" evidence="1">
    <location>
        <begin position="9"/>
        <end position="137"/>
    </location>
</feature>
<evidence type="ECO:0000313" key="2">
    <source>
        <dbReference type="EMBL" id="KKQ96915.1"/>
    </source>
</evidence>
<reference evidence="2 3" key="1">
    <citation type="journal article" date="2015" name="Nature">
        <title>rRNA introns, odd ribosomes, and small enigmatic genomes across a large radiation of phyla.</title>
        <authorList>
            <person name="Brown C.T."/>
            <person name="Hug L.A."/>
            <person name="Thomas B.C."/>
            <person name="Sharon I."/>
            <person name="Castelle C.J."/>
            <person name="Singh A."/>
            <person name="Wilkins M.J."/>
            <person name="Williams K.H."/>
            <person name="Banfield J.F."/>
        </authorList>
    </citation>
    <scope>NUCLEOTIDE SEQUENCE [LARGE SCALE GENOMIC DNA]</scope>
</reference>
<evidence type="ECO:0000259" key="1">
    <source>
        <dbReference type="Pfam" id="PF00535"/>
    </source>
</evidence>
<dbReference type="InterPro" id="IPR001173">
    <property type="entry name" value="Glyco_trans_2-like"/>
</dbReference>